<dbReference type="Proteomes" id="UP000002045">
    <property type="component" value="Chromosome"/>
</dbReference>
<organism evidence="1 2">
    <name type="scientific">Xenorhabdus bovienii (strain SS-2004)</name>
    <name type="common">Xenorhabdus nematophila subsp. bovienii</name>
    <dbReference type="NCBI Taxonomy" id="406818"/>
    <lineage>
        <taxon>Bacteria</taxon>
        <taxon>Pseudomonadati</taxon>
        <taxon>Pseudomonadota</taxon>
        <taxon>Gammaproteobacteria</taxon>
        <taxon>Enterobacterales</taxon>
        <taxon>Morganellaceae</taxon>
        <taxon>Xenorhabdus</taxon>
    </lineage>
</organism>
<dbReference type="STRING" id="406818.XBJ1_1482"/>
<dbReference type="KEGG" id="xbo:XBJ1_1482"/>
<dbReference type="HOGENOM" id="CLU_040297_0_0_6"/>
<gene>
    <name evidence="1" type="ordered locus">XBJ1_1482</name>
</gene>
<dbReference type="RefSeq" id="WP_012988000.1">
    <property type="nucleotide sequence ID" value="NC_013892.1"/>
</dbReference>
<reference evidence="1" key="1">
    <citation type="journal article" date="2011" name="PLoS ONE">
        <title>The entomopathogenic bacterial endosymbionts xenorhabdus and photorhabdus: convergent lifestyles from divergent genomes.</title>
        <authorList>
            <person name="Chaston J.M."/>
            <person name="Suen G."/>
            <person name="Tucker S.L."/>
            <person name="Andersen A.W."/>
            <person name="Bhasin A."/>
            <person name="Bode E."/>
            <person name="Bode H.B."/>
            <person name="Brachmann A.O."/>
            <person name="Cowles C.E."/>
            <person name="Cowles K.N."/>
            <person name="Darby C."/>
            <person name="de Leon L."/>
            <person name="Drace K."/>
            <person name="Du Z."/>
            <person name="Givaudan A."/>
            <person name="Herbert Tran E.E."/>
            <person name="Jewell K.A."/>
            <person name="Knack J.J."/>
            <person name="Krasomil-Osterfeld K.C."/>
            <person name="Kukor R."/>
            <person name="Lanois A."/>
            <person name="Latreille P."/>
            <person name="Leimgruber N.K."/>
            <person name="Lipke C.M."/>
            <person name="Liu R."/>
            <person name="Lu X."/>
            <person name="Martens E.C."/>
            <person name="Marri P.R."/>
            <person name="Medigue C."/>
            <person name="Menard M.L."/>
            <person name="Miller N.M."/>
            <person name="Morales-Soto N."/>
            <person name="Norton S."/>
            <person name="Ogier J.C."/>
            <person name="Orchard S.S."/>
            <person name="Park D."/>
            <person name="Park Y."/>
            <person name="Qurollo B.A."/>
            <person name="Sugar D.R."/>
            <person name="Richards G.R."/>
            <person name="Rouy Z."/>
            <person name="Slominski B."/>
            <person name="Slominski K."/>
            <person name="Snyder H."/>
            <person name="Tjaden B.C."/>
            <person name="van der Hoeven R."/>
            <person name="Welch R.D."/>
            <person name="Wheeler C."/>
            <person name="Xiang B."/>
            <person name="Barbazuk B."/>
            <person name="Gaudriault S."/>
            <person name="Goodner B."/>
            <person name="Slater S.C."/>
            <person name="Forst S."/>
            <person name="Goldman B.S."/>
            <person name="Goodrich-Blair H."/>
        </authorList>
    </citation>
    <scope>NUCLEOTIDE SEQUENCE [LARGE SCALE GENOMIC DNA]</scope>
    <source>
        <strain evidence="1">SS-2004</strain>
    </source>
</reference>
<accession>D3V059</accession>
<name>D3V059_XENBS</name>
<dbReference type="PATRIC" id="fig|406818.4.peg.1343"/>
<dbReference type="AlphaFoldDB" id="D3V059"/>
<sequence length="497" mass="56732">MAVFAETGTYMAFSSHPYGKKEPLLWPVMVHRVLYPDAKRPQLNIFQRAVLGLIRARVTRPETMAELTGLHSSLINLILVQSASHGWLVDNADALTASGERLLDDEDDDAASFKSGYLLQDAVTGQFWPRLITELKQIEPVNALAKYPEFITERKTGKPLRPYVVASNKGRLAQLDPDVLMKAYKNYSNDFRASRQLDQLRLEPEIRLQGVQRLDDNPQSARVLIWVTPDKRGADLWSVKDPFALRENAPWLQEALRQVIERDAFLLRRLEPLVEIPQAENQSVTEWLAAVQRNIEFTLLTEYPWAEKQPDIKRYMTALLIYREKIQHAGANEHELEAAITECQKLLEVVMQWLIRTFPANVGLLPKYKQGNTRNAINQVILEKLNIPSFTQDVIRILSGQHFDKVERACRQPTDSLKALLFAAAIGAYNTPQHPLNVLEDRELQLTKMLELARLRNQSGHGQSSYTGKTAVKLTSQSVLESIQYALSVTERFEEWM</sequence>
<evidence type="ECO:0000313" key="2">
    <source>
        <dbReference type="Proteomes" id="UP000002045"/>
    </source>
</evidence>
<protein>
    <submittedName>
        <fullName evidence="1">Uncharacterized protein</fullName>
    </submittedName>
</protein>
<evidence type="ECO:0000313" key="1">
    <source>
        <dbReference type="EMBL" id="CBJ80611.1"/>
    </source>
</evidence>
<dbReference type="EMBL" id="FN667741">
    <property type="protein sequence ID" value="CBJ80611.1"/>
    <property type="molecule type" value="Genomic_DNA"/>
</dbReference>
<dbReference type="eggNOG" id="ENOG5031MFG">
    <property type="taxonomic scope" value="Bacteria"/>
</dbReference>
<proteinExistence type="predicted"/>